<reference evidence="2" key="1">
    <citation type="submission" date="2020-05" db="EMBL/GenBank/DDBJ databases">
        <authorList>
            <person name="Chiriac C."/>
            <person name="Salcher M."/>
            <person name="Ghai R."/>
            <person name="Kavagutti S V."/>
        </authorList>
    </citation>
    <scope>NUCLEOTIDE SEQUENCE</scope>
</reference>
<evidence type="ECO:0000256" key="1">
    <source>
        <dbReference type="SAM" id="MobiDB-lite"/>
    </source>
</evidence>
<gene>
    <name evidence="2" type="ORF">UFOPK3931_02876</name>
</gene>
<protein>
    <submittedName>
        <fullName evidence="2">Unannotated protein</fullName>
    </submittedName>
</protein>
<accession>A0A6J7Q4D1</accession>
<evidence type="ECO:0000313" key="2">
    <source>
        <dbReference type="EMBL" id="CAB5012136.1"/>
    </source>
</evidence>
<name>A0A6J7Q4D1_9ZZZZ</name>
<dbReference type="EMBL" id="CAFBOL010000114">
    <property type="protein sequence ID" value="CAB5012136.1"/>
    <property type="molecule type" value="Genomic_DNA"/>
</dbReference>
<feature type="region of interest" description="Disordered" evidence="1">
    <location>
        <begin position="1"/>
        <end position="38"/>
    </location>
</feature>
<feature type="compositionally biased region" description="Basic and acidic residues" evidence="1">
    <location>
        <begin position="1"/>
        <end position="10"/>
    </location>
</feature>
<proteinExistence type="predicted"/>
<organism evidence="2">
    <name type="scientific">freshwater metagenome</name>
    <dbReference type="NCBI Taxonomy" id="449393"/>
    <lineage>
        <taxon>unclassified sequences</taxon>
        <taxon>metagenomes</taxon>
        <taxon>ecological metagenomes</taxon>
    </lineage>
</organism>
<sequence>MRAAETHRNSETLSGADGDVGTQRTRGSGEYARQQVGGHDDYGASGVCLIDRRSPIWHRAGRCWQAEQHAEAVLSDERTLVVGNDDL</sequence>
<dbReference type="AlphaFoldDB" id="A0A6J7Q4D1"/>